<dbReference type="Proteomes" id="UP000000249">
    <property type="component" value="Chromosome 1"/>
</dbReference>
<dbReference type="GO" id="GO:0052621">
    <property type="term" value="F:diguanylate cyclase activity"/>
    <property type="evidence" value="ECO:0007669"/>
    <property type="project" value="UniProtKB-EC"/>
</dbReference>
<dbReference type="KEGG" id="vcr:VC395_1119"/>
<dbReference type="PROSITE" id="PS50887">
    <property type="entry name" value="GGDEF"/>
    <property type="match status" value="1"/>
</dbReference>
<evidence type="ECO:0000256" key="1">
    <source>
        <dbReference type="ARBA" id="ARBA00012528"/>
    </source>
</evidence>
<dbReference type="InterPro" id="IPR043128">
    <property type="entry name" value="Rev_trsase/Diguanyl_cyclase"/>
</dbReference>
<gene>
    <name evidence="5" type="ordered locus">VC0395_A0622</name>
</gene>
<evidence type="ECO:0000256" key="3">
    <source>
        <dbReference type="SAM" id="Phobius"/>
    </source>
</evidence>
<dbReference type="AlphaFoldDB" id="A0A0H3AI47"/>
<dbReference type="Gene3D" id="3.30.70.270">
    <property type="match status" value="1"/>
</dbReference>
<dbReference type="InterPro" id="IPR000160">
    <property type="entry name" value="GGDEF_dom"/>
</dbReference>
<dbReference type="SUPFAM" id="SSF55073">
    <property type="entry name" value="Nucleotide cyclase"/>
    <property type="match status" value="1"/>
</dbReference>
<proteinExistence type="predicted"/>
<dbReference type="NCBIfam" id="TIGR00254">
    <property type="entry name" value="GGDEF"/>
    <property type="match status" value="1"/>
</dbReference>
<dbReference type="SMART" id="SM00267">
    <property type="entry name" value="GGDEF"/>
    <property type="match status" value="1"/>
</dbReference>
<organism evidence="5 6">
    <name type="scientific">Vibrio cholerae serotype O1 (strain ATCC 39541 / Classical Ogawa 395 / O395)</name>
    <dbReference type="NCBI Taxonomy" id="345073"/>
    <lineage>
        <taxon>Bacteria</taxon>
        <taxon>Pseudomonadati</taxon>
        <taxon>Pseudomonadota</taxon>
        <taxon>Gammaproteobacteria</taxon>
        <taxon>Vibrionales</taxon>
        <taxon>Vibrionaceae</taxon>
        <taxon>Vibrio</taxon>
    </lineage>
</organism>
<dbReference type="KEGG" id="vco:VC0395_A0622"/>
<dbReference type="OrthoDB" id="9812260at2"/>
<accession>A0A0H3AI47</accession>
<dbReference type="PANTHER" id="PTHR45138:SF9">
    <property type="entry name" value="DIGUANYLATE CYCLASE DGCM-RELATED"/>
    <property type="match status" value="1"/>
</dbReference>
<keyword evidence="3" id="KW-0472">Membrane</keyword>
<sequence>MNQRMSLTWIICAPLFIVFVLAASVFQQYLYDLNQEIDDAYADIQQQLERAEKVVTALDYTFTHNQRPAENILFKHSARVVANVCQIKPIDGLVLAQGLSSSFAVPKLDLSYMLIGDASLCDSKPSHDPSLQIKLSMAPILSFLHDMDEYIYGVHYVDSSGYIISSPDTISEKVTYQQIKDFISESPLWSHAIAAPNMIAVDGPYRSVIREQHEWLLTLILPVYRDADYQGLVAVDIGLRELLSRMPHLASRFDMIDLNEMAIPTFAYRPHKLTSEYADYHQVVFYKLDIQSELSNFLTEKSGNLLVVALVYLFLTGVLIYLNTRWDRQHYAQLAARDPMTGLLNRRGMESFLKGKRHSQYLAIAVLDIDDFKQINDAYGHDMGDRVICYIGEQIENHIRSSDAVARFGGEEFVVYVTAKEKEQITRIMQRIFDAVCRESPLILEPGFTISGGIEVVESTTDRSFEDLFKAADEKLYVAKTSGKNQLVY</sequence>
<dbReference type="GO" id="GO:1902201">
    <property type="term" value="P:negative regulation of bacterial-type flagellum-dependent cell motility"/>
    <property type="evidence" value="ECO:0007669"/>
    <property type="project" value="TreeGrafter"/>
</dbReference>
<dbReference type="CDD" id="cd01949">
    <property type="entry name" value="GGDEF"/>
    <property type="match status" value="1"/>
</dbReference>
<evidence type="ECO:0000313" key="6">
    <source>
        <dbReference type="Proteomes" id="UP000000249"/>
    </source>
</evidence>
<dbReference type="InterPro" id="IPR029787">
    <property type="entry name" value="Nucleotide_cyclase"/>
</dbReference>
<name>A0A0H3AI47_VIBC3</name>
<dbReference type="EMBL" id="CP000627">
    <property type="protein sequence ID" value="ABQ20008.1"/>
    <property type="molecule type" value="Genomic_DNA"/>
</dbReference>
<dbReference type="RefSeq" id="WP_001880886.1">
    <property type="nucleotide sequence ID" value="NC_009457.1"/>
</dbReference>
<dbReference type="GO" id="GO:0005886">
    <property type="term" value="C:plasma membrane"/>
    <property type="evidence" value="ECO:0007669"/>
    <property type="project" value="TreeGrafter"/>
</dbReference>
<dbReference type="FunFam" id="3.30.70.270:FF:000108">
    <property type="entry name" value="GGDEF family protein"/>
    <property type="match status" value="1"/>
</dbReference>
<comment type="catalytic activity">
    <reaction evidence="2">
        <text>2 GTP = 3',3'-c-di-GMP + 2 diphosphate</text>
        <dbReference type="Rhea" id="RHEA:24898"/>
        <dbReference type="ChEBI" id="CHEBI:33019"/>
        <dbReference type="ChEBI" id="CHEBI:37565"/>
        <dbReference type="ChEBI" id="CHEBI:58805"/>
        <dbReference type="EC" id="2.7.7.65"/>
    </reaction>
</comment>
<evidence type="ECO:0000259" key="4">
    <source>
        <dbReference type="PROSITE" id="PS50887"/>
    </source>
</evidence>
<dbReference type="Pfam" id="PF00990">
    <property type="entry name" value="GGDEF"/>
    <property type="match status" value="1"/>
</dbReference>
<dbReference type="EC" id="2.7.7.65" evidence="1"/>
<dbReference type="PATRIC" id="fig|345073.21.peg.1086"/>
<evidence type="ECO:0000313" key="5">
    <source>
        <dbReference type="EMBL" id="ABQ20008.1"/>
    </source>
</evidence>
<dbReference type="GO" id="GO:0043709">
    <property type="term" value="P:cell adhesion involved in single-species biofilm formation"/>
    <property type="evidence" value="ECO:0007669"/>
    <property type="project" value="TreeGrafter"/>
</dbReference>
<protein>
    <recommendedName>
        <fullName evidence="1">diguanylate cyclase</fullName>
        <ecNumber evidence="1">2.7.7.65</ecNumber>
    </recommendedName>
</protein>
<keyword evidence="3" id="KW-0812">Transmembrane</keyword>
<dbReference type="InterPro" id="IPR050469">
    <property type="entry name" value="Diguanylate_Cyclase"/>
</dbReference>
<dbReference type="eggNOG" id="COG2199">
    <property type="taxonomic scope" value="Bacteria"/>
</dbReference>
<keyword evidence="3" id="KW-1133">Transmembrane helix</keyword>
<evidence type="ECO:0000256" key="2">
    <source>
        <dbReference type="ARBA" id="ARBA00034247"/>
    </source>
</evidence>
<reference evidence="5 6" key="1">
    <citation type="submission" date="2007-03" db="EMBL/GenBank/DDBJ databases">
        <authorList>
            <person name="Heidelberg J."/>
        </authorList>
    </citation>
    <scope>NUCLEOTIDE SEQUENCE [LARGE SCALE GENOMIC DNA]</scope>
    <source>
        <strain evidence="6">ATCC 39541 / Classical Ogawa 395 / O395</strain>
    </source>
</reference>
<feature type="transmembrane region" description="Helical" evidence="3">
    <location>
        <begin position="303"/>
        <end position="322"/>
    </location>
</feature>
<dbReference type="PANTHER" id="PTHR45138">
    <property type="entry name" value="REGULATORY COMPONENTS OF SENSORY TRANSDUCTION SYSTEM"/>
    <property type="match status" value="1"/>
</dbReference>
<feature type="domain" description="GGDEF" evidence="4">
    <location>
        <begin position="360"/>
        <end position="489"/>
    </location>
</feature>